<proteinExistence type="inferred from homology"/>
<gene>
    <name evidence="11" type="primary">fliR</name>
    <name evidence="11" type="ORF">ENS56_06605</name>
</gene>
<dbReference type="PANTHER" id="PTHR30065:SF1">
    <property type="entry name" value="SURFACE PRESENTATION OF ANTIGENS PROTEIN SPAR"/>
    <property type="match status" value="1"/>
</dbReference>
<dbReference type="PRINTS" id="PR00953">
    <property type="entry name" value="TYPE3IMRPROT"/>
</dbReference>
<dbReference type="GO" id="GO:0009425">
    <property type="term" value="C:bacterial-type flagellum basal body"/>
    <property type="evidence" value="ECO:0007669"/>
    <property type="project" value="UniProtKB-SubCell"/>
</dbReference>
<accession>A0A832CWZ6</accession>
<dbReference type="PANTHER" id="PTHR30065">
    <property type="entry name" value="FLAGELLAR BIOSYNTHETIC PROTEIN FLIR"/>
    <property type="match status" value="1"/>
</dbReference>
<comment type="function">
    <text evidence="1 10">Role in flagellar biosynthesis.</text>
</comment>
<dbReference type="Pfam" id="PF01311">
    <property type="entry name" value="Bac_export_1"/>
    <property type="match status" value="1"/>
</dbReference>
<keyword evidence="4 10" id="KW-1003">Cell membrane</keyword>
<comment type="similarity">
    <text evidence="2 10">Belongs to the FliR/MopE/SpaR family.</text>
</comment>
<protein>
    <recommendedName>
        <fullName evidence="3 9">Flagellar biosynthetic protein FliR</fullName>
    </recommendedName>
</protein>
<dbReference type="GO" id="GO:0006605">
    <property type="term" value="P:protein targeting"/>
    <property type="evidence" value="ECO:0007669"/>
    <property type="project" value="UniProtKB-UniRule"/>
</dbReference>
<dbReference type="AlphaFoldDB" id="A0A832CWZ6"/>
<keyword evidence="8 10" id="KW-0975">Bacterial flagellum</keyword>
<evidence type="ECO:0000256" key="3">
    <source>
        <dbReference type="ARBA" id="ARBA00021717"/>
    </source>
</evidence>
<keyword evidence="7 10" id="KW-0472">Membrane</keyword>
<dbReference type="InterPro" id="IPR006303">
    <property type="entry name" value="FliR"/>
</dbReference>
<comment type="subcellular location">
    <subcellularLocation>
        <location evidence="10">Cell membrane</location>
        <topology evidence="10">Multi-pass membrane protein</topology>
    </subcellularLocation>
    <subcellularLocation>
        <location evidence="10">Bacterial flagellum basal body</location>
    </subcellularLocation>
</comment>
<keyword evidence="11" id="KW-0966">Cell projection</keyword>
<sequence length="256" mass="28734">MFSVKEFIILFLIFLRISSAFVSAPFFGNKIIPVVVKLFISLVVSYIIFLSTDHSAVKEVPTGWLLFVYSIKEVITGLIIGFTLQFVFFAVSYAGTLIGFEIGLNMAEVFNPSEEVSSNLIGELLYYAAIMIFILINGHHYLIRALQQSFNVIGIGMFSFQEPLYQTLIKLAGSVFVIAVKIATPILISFFLINIAEGIISRMIPNMQVFFVTQPLKVGLGLFMLGLISPVYIYMIKNLLRDYENQLYLLINSMGS</sequence>
<dbReference type="EMBL" id="DSVI01000007">
    <property type="protein sequence ID" value="HGT47686.1"/>
    <property type="molecule type" value="Genomic_DNA"/>
</dbReference>
<reference evidence="11" key="1">
    <citation type="journal article" date="2020" name="mSystems">
        <title>Genome- and Community-Level Interaction Insights into Carbon Utilization and Element Cycling Functions of Hydrothermarchaeota in Hydrothermal Sediment.</title>
        <authorList>
            <person name="Zhou Z."/>
            <person name="Liu Y."/>
            <person name="Xu W."/>
            <person name="Pan J."/>
            <person name="Luo Z.H."/>
            <person name="Li M."/>
        </authorList>
    </citation>
    <scope>NUCLEOTIDE SEQUENCE [LARGE SCALE GENOMIC DNA]</scope>
    <source>
        <strain evidence="11">SpSt-500</strain>
    </source>
</reference>
<dbReference type="GO" id="GO:0044780">
    <property type="term" value="P:bacterial-type flagellum assembly"/>
    <property type="evidence" value="ECO:0007669"/>
    <property type="project" value="UniProtKB-UniRule"/>
</dbReference>
<organism evidence="11">
    <name type="scientific">Ignavibacterium album</name>
    <dbReference type="NCBI Taxonomy" id="591197"/>
    <lineage>
        <taxon>Bacteria</taxon>
        <taxon>Pseudomonadati</taxon>
        <taxon>Ignavibacteriota</taxon>
        <taxon>Ignavibacteria</taxon>
        <taxon>Ignavibacteriales</taxon>
        <taxon>Ignavibacteriaceae</taxon>
        <taxon>Ignavibacterium</taxon>
    </lineage>
</organism>
<feature type="transmembrane region" description="Helical" evidence="10">
    <location>
        <begin position="86"/>
        <end position="104"/>
    </location>
</feature>
<evidence type="ECO:0000256" key="2">
    <source>
        <dbReference type="ARBA" id="ARBA00009772"/>
    </source>
</evidence>
<dbReference type="InterPro" id="IPR002010">
    <property type="entry name" value="T3SS_IM_R"/>
</dbReference>
<evidence type="ECO:0000256" key="6">
    <source>
        <dbReference type="ARBA" id="ARBA00022989"/>
    </source>
</evidence>
<evidence type="ECO:0000256" key="4">
    <source>
        <dbReference type="ARBA" id="ARBA00022475"/>
    </source>
</evidence>
<keyword evidence="11" id="KW-0282">Flagellum</keyword>
<comment type="caution">
    <text evidence="11">The sequence shown here is derived from an EMBL/GenBank/DDBJ whole genome shotgun (WGS) entry which is preliminary data.</text>
</comment>
<evidence type="ECO:0000256" key="8">
    <source>
        <dbReference type="ARBA" id="ARBA00023143"/>
    </source>
</evidence>
<keyword evidence="5 10" id="KW-0812">Transmembrane</keyword>
<keyword evidence="6 10" id="KW-1133">Transmembrane helix</keyword>
<evidence type="ECO:0000256" key="10">
    <source>
        <dbReference type="RuleBase" id="RU362071"/>
    </source>
</evidence>
<feature type="transmembrane region" description="Helical" evidence="10">
    <location>
        <begin position="124"/>
        <end position="143"/>
    </location>
</feature>
<dbReference type="NCBIfam" id="TIGR01400">
    <property type="entry name" value="fliR"/>
    <property type="match status" value="1"/>
</dbReference>
<name>A0A832CWZ6_9BACT</name>
<feature type="transmembrane region" description="Helical" evidence="10">
    <location>
        <begin position="171"/>
        <end position="195"/>
    </location>
</feature>
<evidence type="ECO:0000256" key="7">
    <source>
        <dbReference type="ARBA" id="ARBA00023136"/>
    </source>
</evidence>
<feature type="transmembrane region" description="Helical" evidence="10">
    <location>
        <begin position="30"/>
        <end position="50"/>
    </location>
</feature>
<evidence type="ECO:0000256" key="1">
    <source>
        <dbReference type="ARBA" id="ARBA00002578"/>
    </source>
</evidence>
<evidence type="ECO:0000256" key="9">
    <source>
        <dbReference type="NCBIfam" id="TIGR01400"/>
    </source>
</evidence>
<keyword evidence="11" id="KW-0969">Cilium</keyword>
<evidence type="ECO:0000313" key="11">
    <source>
        <dbReference type="EMBL" id="HGT47686.1"/>
    </source>
</evidence>
<dbReference type="GO" id="GO:0005886">
    <property type="term" value="C:plasma membrane"/>
    <property type="evidence" value="ECO:0007669"/>
    <property type="project" value="UniProtKB-SubCell"/>
</dbReference>
<evidence type="ECO:0000256" key="5">
    <source>
        <dbReference type="ARBA" id="ARBA00022692"/>
    </source>
</evidence>
<feature type="transmembrane region" description="Helical" evidence="10">
    <location>
        <begin position="216"/>
        <end position="235"/>
    </location>
</feature>